<organism evidence="2 3">
    <name type="scientific">Stomoxys calcitrans</name>
    <name type="common">Stable fly</name>
    <name type="synonym">Conops calcitrans</name>
    <dbReference type="NCBI Taxonomy" id="35570"/>
    <lineage>
        <taxon>Eukaryota</taxon>
        <taxon>Metazoa</taxon>
        <taxon>Ecdysozoa</taxon>
        <taxon>Arthropoda</taxon>
        <taxon>Hexapoda</taxon>
        <taxon>Insecta</taxon>
        <taxon>Pterygota</taxon>
        <taxon>Neoptera</taxon>
        <taxon>Endopterygota</taxon>
        <taxon>Diptera</taxon>
        <taxon>Brachycera</taxon>
        <taxon>Muscomorpha</taxon>
        <taxon>Muscoidea</taxon>
        <taxon>Muscidae</taxon>
        <taxon>Stomoxys</taxon>
    </lineage>
</organism>
<evidence type="ECO:0000313" key="2">
    <source>
        <dbReference type="EnsemblMetazoa" id="SCAU009619-PA"/>
    </source>
</evidence>
<protein>
    <recommendedName>
        <fullName evidence="1">CHK kinase-like domain-containing protein</fullName>
    </recommendedName>
</protein>
<dbReference type="SUPFAM" id="SSF56112">
    <property type="entry name" value="Protein kinase-like (PK-like)"/>
    <property type="match status" value="1"/>
</dbReference>
<proteinExistence type="predicted"/>
<reference evidence="2" key="1">
    <citation type="submission" date="2020-05" db="UniProtKB">
        <authorList>
            <consortium name="EnsemblMetazoa"/>
        </authorList>
    </citation>
    <scope>IDENTIFICATION</scope>
    <source>
        <strain evidence="2">USDA</strain>
    </source>
</reference>
<feature type="domain" description="CHK kinase-like" evidence="1">
    <location>
        <begin position="95"/>
        <end position="291"/>
    </location>
</feature>
<dbReference type="STRING" id="35570.A0A1I8PNA5"/>
<keyword evidence="3" id="KW-1185">Reference proteome</keyword>
<dbReference type="PANTHER" id="PTHR11012">
    <property type="entry name" value="PROTEIN KINASE-LIKE DOMAIN-CONTAINING"/>
    <property type="match status" value="1"/>
</dbReference>
<dbReference type="Proteomes" id="UP000095300">
    <property type="component" value="Unassembled WGS sequence"/>
</dbReference>
<sequence length="377" mass="43573">MASKAGDNYCSFIYRVQMSFAESEEGPAKLRPPLSVVIKSTPISTAIDFLDDMKVYLKEKVFYYTVLPVIENCAARKSRFGAKILHSMKKPVNTLVFEDLNVLGYTLASRELGLDERHAKLVLQRLAHFHSASVAVMEKDPELLLCFNSGILAKGAIQRDNSTFYGLIKSSCQALIDIAKTWNGYEQIAKKLELYIANLRENLLKMQEPIPGEFEVLNHGDLWVNNFMFKYNSNCELMDLVFVDYQMSILGSPAMDLNYFFYTSLPVHLLKSKREDFIKFYYAELNENLKQLKYRKIPSYEELRAQVALRESFGFFANHAIYPIISIDQTIAADSTFENFADRDFAKKKFTQILSQQKLMDMYKYTLKHFDEMKIFD</sequence>
<dbReference type="KEGG" id="scac:106084600"/>
<dbReference type="Pfam" id="PF02958">
    <property type="entry name" value="EcKL"/>
    <property type="match status" value="1"/>
</dbReference>
<name>A0A1I8PNA5_STOCA</name>
<accession>A0A1I8PNA5</accession>
<dbReference type="InterPro" id="IPR015897">
    <property type="entry name" value="CHK_kinase-like"/>
</dbReference>
<dbReference type="OrthoDB" id="8250698at2759"/>
<dbReference type="PANTHER" id="PTHR11012:SF56">
    <property type="entry name" value="CHK KINASE-LIKE DOMAIN-CONTAINING PROTEIN-RELATED"/>
    <property type="match status" value="1"/>
</dbReference>
<dbReference type="AlphaFoldDB" id="A0A1I8PNA5"/>
<dbReference type="Gene3D" id="3.90.1200.10">
    <property type="match status" value="1"/>
</dbReference>
<gene>
    <name evidence="2" type="primary">106084600</name>
</gene>
<dbReference type="SMART" id="SM00587">
    <property type="entry name" value="CHK"/>
    <property type="match status" value="1"/>
</dbReference>
<dbReference type="InterPro" id="IPR011009">
    <property type="entry name" value="Kinase-like_dom_sf"/>
</dbReference>
<dbReference type="InterPro" id="IPR004119">
    <property type="entry name" value="EcKL"/>
</dbReference>
<evidence type="ECO:0000313" key="3">
    <source>
        <dbReference type="Proteomes" id="UP000095300"/>
    </source>
</evidence>
<evidence type="ECO:0000259" key="1">
    <source>
        <dbReference type="SMART" id="SM00587"/>
    </source>
</evidence>
<dbReference type="EnsemblMetazoa" id="SCAU009619-RA">
    <property type="protein sequence ID" value="SCAU009619-PA"/>
    <property type="gene ID" value="SCAU009619"/>
</dbReference>
<dbReference type="VEuPathDB" id="VectorBase:SCAU009619"/>